<dbReference type="CTD" id="4541"/>
<keyword evidence="1" id="KW-0472">Membrane</keyword>
<organism evidence="2">
    <name type="scientific">Darthula hardwickii</name>
    <dbReference type="NCBI Taxonomy" id="1264638"/>
    <lineage>
        <taxon>Eukaryota</taxon>
        <taxon>Metazoa</taxon>
        <taxon>Ecdysozoa</taxon>
        <taxon>Arthropoda</taxon>
        <taxon>Hexapoda</taxon>
        <taxon>Insecta</taxon>
        <taxon>Pterygota</taxon>
        <taxon>Neoptera</taxon>
        <taxon>Paraneoptera</taxon>
        <taxon>Hemiptera</taxon>
        <taxon>Auchenorrhyncha</taxon>
        <taxon>Membracoidea</taxon>
        <taxon>Aetalionidae</taxon>
        <taxon>Darthula</taxon>
    </lineage>
</organism>
<gene>
    <name evidence="2" type="primary">ND6</name>
</gene>
<geneLocation type="mitochondrion" evidence="2"/>
<sequence length="160" mass="18802">MKMMMKTMMLISMFKTMTKTPMSMGSMLLIQVTMTSLMMTYTFKSSMMSMITFLIMIGGLMIIFMYISSISSNEKMKMNLSMMIMSLIFMLTPTENIPIQWKLEEFNLLINNEEHMTLSIMYNKTMMMTTLMAMYLMLTMMSINKILKHFKGPLRSKTYE</sequence>
<protein>
    <submittedName>
        <fullName evidence="2">NADH dehydrogenase subunit 6</fullName>
    </submittedName>
</protein>
<accession>A0A0U1Z4N7</accession>
<feature type="transmembrane region" description="Helical" evidence="1">
    <location>
        <begin position="50"/>
        <end position="68"/>
    </location>
</feature>
<feature type="transmembrane region" description="Helical" evidence="1">
    <location>
        <begin position="80"/>
        <end position="99"/>
    </location>
</feature>
<dbReference type="RefSeq" id="YP_009128305.1">
    <property type="nucleotide sequence ID" value="NC_026699.1"/>
</dbReference>
<dbReference type="AlphaFoldDB" id="A0A0U1Z4N7"/>
<name>A0A0U1Z4N7_9HEMI</name>
<proteinExistence type="predicted"/>
<keyword evidence="1" id="KW-1133">Transmembrane helix</keyword>
<feature type="transmembrane region" description="Helical" evidence="1">
    <location>
        <begin position="126"/>
        <end position="147"/>
    </location>
</feature>
<keyword evidence="2" id="KW-0496">Mitochondrion</keyword>
<dbReference type="GeneID" id="23764472"/>
<evidence type="ECO:0000313" key="2">
    <source>
        <dbReference type="EMBL" id="AJP09357.1"/>
    </source>
</evidence>
<keyword evidence="1" id="KW-0812">Transmembrane</keyword>
<evidence type="ECO:0000256" key="1">
    <source>
        <dbReference type="SAM" id="Phobius"/>
    </source>
</evidence>
<dbReference type="EMBL" id="KP316404">
    <property type="protein sequence ID" value="AJP09357.1"/>
    <property type="molecule type" value="Genomic_DNA"/>
</dbReference>
<reference evidence="2" key="1">
    <citation type="journal article" date="2015" name="Mitochondrial DNA">
        <title>Characterization of the complete mitochondrial genome of the treehopper Darthula hardwickii (Hemiptera: Aetalionidae).</title>
        <authorList>
            <person name="Liang A.P."/>
            <person name="Gao J."/>
            <person name="Zhao X."/>
        </authorList>
    </citation>
    <scope>NUCLEOTIDE SEQUENCE</scope>
</reference>